<dbReference type="Gene3D" id="3.40.630.30">
    <property type="match status" value="1"/>
</dbReference>
<dbReference type="EMBL" id="JAUGZK010000003">
    <property type="protein sequence ID" value="MEE2023779.1"/>
    <property type="molecule type" value="Genomic_DNA"/>
</dbReference>
<name>A0ABU7JDK5_9GAMM</name>
<dbReference type="Proteomes" id="UP001339167">
    <property type="component" value="Unassembled WGS sequence"/>
</dbReference>
<dbReference type="InterPro" id="IPR016181">
    <property type="entry name" value="Acyl_CoA_acyltransferase"/>
</dbReference>
<gene>
    <name evidence="2" type="ORF">QWF21_05930</name>
</gene>
<proteinExistence type="predicted"/>
<reference evidence="2 3" key="1">
    <citation type="submission" date="2023-06" db="EMBL/GenBank/DDBJ databases">
        <title>Alkalimonas sp., MEB004 an alkaliphilic bacterium isolated from Lonar Lake, India.</title>
        <authorList>
            <person name="Joshi A."/>
            <person name="Thite S."/>
        </authorList>
    </citation>
    <scope>NUCLEOTIDE SEQUENCE [LARGE SCALE GENOMIC DNA]</scope>
    <source>
        <strain evidence="2 3">MEB004</strain>
    </source>
</reference>
<dbReference type="InterPro" id="IPR051908">
    <property type="entry name" value="Ribosomal_N-acetyltransferase"/>
</dbReference>
<comment type="caution">
    <text evidence="2">The sequence shown here is derived from an EMBL/GenBank/DDBJ whole genome shotgun (WGS) entry which is preliminary data.</text>
</comment>
<evidence type="ECO:0000313" key="2">
    <source>
        <dbReference type="EMBL" id="MEE2023779.1"/>
    </source>
</evidence>
<dbReference type="PANTHER" id="PTHR43441:SF2">
    <property type="entry name" value="FAMILY ACETYLTRANSFERASE, PUTATIVE (AFU_ORTHOLOGUE AFUA_7G00850)-RELATED"/>
    <property type="match status" value="1"/>
</dbReference>
<organism evidence="2 3">
    <name type="scientific">Alkalimonas mucilaginosa</name>
    <dbReference type="NCBI Taxonomy" id="3057676"/>
    <lineage>
        <taxon>Bacteria</taxon>
        <taxon>Pseudomonadati</taxon>
        <taxon>Pseudomonadota</taxon>
        <taxon>Gammaproteobacteria</taxon>
        <taxon>Alkalimonas</taxon>
    </lineage>
</organism>
<sequence length="175" mass="19825">MVGVPEPVELSLSATRVAIRLLRSEDQPLYSRLYTDEKLLRYIMPPLSQAQAIKSFQNALALNSTRIWSRLFFVVEDKLSMQTMGLVGLSSADWTTRSLEFGIVLQHDAQGQGIASEILQAWLPQLFRTFSMRTVWLEVQRGNSAAVAMARRANMKRMSGIEAGDKQIWYKSSQQ</sequence>
<dbReference type="InterPro" id="IPR000182">
    <property type="entry name" value="GNAT_dom"/>
</dbReference>
<protein>
    <submittedName>
        <fullName evidence="2">GNAT family N-acetyltransferase</fullName>
    </submittedName>
</protein>
<evidence type="ECO:0000259" key="1">
    <source>
        <dbReference type="Pfam" id="PF13302"/>
    </source>
</evidence>
<evidence type="ECO:0000313" key="3">
    <source>
        <dbReference type="Proteomes" id="UP001339167"/>
    </source>
</evidence>
<dbReference type="RefSeq" id="WP_330087129.1">
    <property type="nucleotide sequence ID" value="NZ_JAUGZK010000003.1"/>
</dbReference>
<dbReference type="Pfam" id="PF13302">
    <property type="entry name" value="Acetyltransf_3"/>
    <property type="match status" value="1"/>
</dbReference>
<accession>A0ABU7JDK5</accession>
<feature type="domain" description="N-acetyltransferase" evidence="1">
    <location>
        <begin position="16"/>
        <end position="156"/>
    </location>
</feature>
<dbReference type="SUPFAM" id="SSF55729">
    <property type="entry name" value="Acyl-CoA N-acyltransferases (Nat)"/>
    <property type="match status" value="1"/>
</dbReference>
<dbReference type="PANTHER" id="PTHR43441">
    <property type="entry name" value="RIBOSOMAL-PROTEIN-SERINE ACETYLTRANSFERASE"/>
    <property type="match status" value="1"/>
</dbReference>
<keyword evidence="3" id="KW-1185">Reference proteome</keyword>